<feature type="region of interest" description="Disordered" evidence="1">
    <location>
        <begin position="45"/>
        <end position="70"/>
    </location>
</feature>
<name>A0A9W8KC92_9AGAR</name>
<reference evidence="2" key="1">
    <citation type="submission" date="2022-07" db="EMBL/GenBank/DDBJ databases">
        <title>Genome Sequence of Agrocybe chaxingu.</title>
        <authorList>
            <person name="Buettner E."/>
        </authorList>
    </citation>
    <scope>NUCLEOTIDE SEQUENCE</scope>
    <source>
        <strain evidence="2">MP-N11</strain>
    </source>
</reference>
<gene>
    <name evidence="2" type="ORF">NLJ89_g2455</name>
</gene>
<sequence length="70" mass="7407">MASHPVPDQTKVRASNNKILLLVIPSAAEAGVDELIQKLYDLASGESSSKIEDEKTTNSKALNALKAKGT</sequence>
<proteinExistence type="predicted"/>
<accession>A0A9W8KC92</accession>
<keyword evidence="3" id="KW-1185">Reference proteome</keyword>
<comment type="caution">
    <text evidence="2">The sequence shown here is derived from an EMBL/GenBank/DDBJ whole genome shotgun (WGS) entry which is preliminary data.</text>
</comment>
<dbReference type="AlphaFoldDB" id="A0A9W8KC92"/>
<evidence type="ECO:0000313" key="3">
    <source>
        <dbReference type="Proteomes" id="UP001148786"/>
    </source>
</evidence>
<organism evidence="2 3">
    <name type="scientific">Agrocybe chaxingu</name>
    <dbReference type="NCBI Taxonomy" id="84603"/>
    <lineage>
        <taxon>Eukaryota</taxon>
        <taxon>Fungi</taxon>
        <taxon>Dikarya</taxon>
        <taxon>Basidiomycota</taxon>
        <taxon>Agaricomycotina</taxon>
        <taxon>Agaricomycetes</taxon>
        <taxon>Agaricomycetidae</taxon>
        <taxon>Agaricales</taxon>
        <taxon>Agaricineae</taxon>
        <taxon>Strophariaceae</taxon>
        <taxon>Agrocybe</taxon>
    </lineage>
</organism>
<evidence type="ECO:0000256" key="1">
    <source>
        <dbReference type="SAM" id="MobiDB-lite"/>
    </source>
</evidence>
<evidence type="ECO:0000313" key="2">
    <source>
        <dbReference type="EMBL" id="KAJ3514306.1"/>
    </source>
</evidence>
<protein>
    <submittedName>
        <fullName evidence="2">Uncharacterized protein</fullName>
    </submittedName>
</protein>
<dbReference type="Proteomes" id="UP001148786">
    <property type="component" value="Unassembled WGS sequence"/>
</dbReference>
<dbReference type="EMBL" id="JANKHO010000151">
    <property type="protein sequence ID" value="KAJ3514306.1"/>
    <property type="molecule type" value="Genomic_DNA"/>
</dbReference>